<gene>
    <name evidence="15" type="primary">RvY_00890-0</name>
    <name evidence="15" type="synonym">RvY_00890.0</name>
    <name evidence="15" type="ORF">RvY_00890</name>
</gene>
<keyword evidence="16" id="KW-1185">Reference proteome</keyword>
<reference evidence="15 16" key="1">
    <citation type="journal article" date="2016" name="Nat. Commun.">
        <title>Extremotolerant tardigrade genome and improved radiotolerance of human cultured cells by tardigrade-unique protein.</title>
        <authorList>
            <person name="Hashimoto T."/>
            <person name="Horikawa D.D."/>
            <person name="Saito Y."/>
            <person name="Kuwahara H."/>
            <person name="Kozuka-Hata H."/>
            <person name="Shin-I T."/>
            <person name="Minakuchi Y."/>
            <person name="Ohishi K."/>
            <person name="Motoyama A."/>
            <person name="Aizu T."/>
            <person name="Enomoto A."/>
            <person name="Kondo K."/>
            <person name="Tanaka S."/>
            <person name="Hara Y."/>
            <person name="Koshikawa S."/>
            <person name="Sagara H."/>
            <person name="Miura T."/>
            <person name="Yokobori S."/>
            <person name="Miyagawa K."/>
            <person name="Suzuki Y."/>
            <person name="Kubo T."/>
            <person name="Oyama M."/>
            <person name="Kohara Y."/>
            <person name="Fujiyama A."/>
            <person name="Arakawa K."/>
            <person name="Katayama T."/>
            <person name="Toyoda A."/>
            <person name="Kunieda T."/>
        </authorList>
    </citation>
    <scope>NUCLEOTIDE SEQUENCE [LARGE SCALE GENOMIC DNA]</scope>
    <source>
        <strain evidence="15 16">YOKOZUNA-1</strain>
    </source>
</reference>
<evidence type="ECO:0000256" key="1">
    <source>
        <dbReference type="ARBA" id="ARBA00004613"/>
    </source>
</evidence>
<dbReference type="PROSITE" id="PS50240">
    <property type="entry name" value="TRYPSIN_DOM"/>
    <property type="match status" value="1"/>
</dbReference>
<dbReference type="SUPFAM" id="SSF50494">
    <property type="entry name" value="Trypsin-like serine proteases"/>
    <property type="match status" value="1"/>
</dbReference>
<protein>
    <recommendedName>
        <fullName evidence="11">limulus clotting factor C</fullName>
        <ecNumber evidence="11">3.4.21.84</ecNumber>
    </recommendedName>
</protein>
<dbReference type="GO" id="GO:0004252">
    <property type="term" value="F:serine-type endopeptidase activity"/>
    <property type="evidence" value="ECO:0007669"/>
    <property type="project" value="InterPro"/>
</dbReference>
<dbReference type="CDD" id="cd00190">
    <property type="entry name" value="Tryp_SPc"/>
    <property type="match status" value="1"/>
</dbReference>
<dbReference type="PROSITE" id="PS00135">
    <property type="entry name" value="TRYPSIN_SER"/>
    <property type="match status" value="1"/>
</dbReference>
<dbReference type="InterPro" id="IPR018114">
    <property type="entry name" value="TRYPSIN_HIS"/>
</dbReference>
<evidence type="ECO:0000256" key="3">
    <source>
        <dbReference type="ARBA" id="ARBA00022659"/>
    </source>
</evidence>
<evidence type="ECO:0000256" key="7">
    <source>
        <dbReference type="ARBA" id="ARBA00022820"/>
    </source>
</evidence>
<keyword evidence="3" id="KW-0768">Sushi</keyword>
<keyword evidence="4 12" id="KW-0645">Protease</keyword>
<evidence type="ECO:0000256" key="5">
    <source>
        <dbReference type="ARBA" id="ARBA00022729"/>
    </source>
</evidence>
<dbReference type="PROSITE" id="PS00134">
    <property type="entry name" value="TRYPSIN_HIS"/>
    <property type="match status" value="1"/>
</dbReference>
<dbReference type="GO" id="GO:0042381">
    <property type="term" value="P:hemolymph coagulation"/>
    <property type="evidence" value="ECO:0007669"/>
    <property type="project" value="UniProtKB-KW"/>
</dbReference>
<evidence type="ECO:0000259" key="14">
    <source>
        <dbReference type="PROSITE" id="PS50240"/>
    </source>
</evidence>
<evidence type="ECO:0000313" key="16">
    <source>
        <dbReference type="Proteomes" id="UP000186922"/>
    </source>
</evidence>
<dbReference type="STRING" id="947166.A0A1D1UFA1"/>
<comment type="subcellular location">
    <subcellularLocation>
        <location evidence="1">Secreted</location>
    </subcellularLocation>
</comment>
<keyword evidence="2" id="KW-0964">Secreted</keyword>
<dbReference type="InterPro" id="IPR009003">
    <property type="entry name" value="Peptidase_S1_PA"/>
</dbReference>
<dbReference type="InterPro" id="IPR001314">
    <property type="entry name" value="Peptidase_S1A"/>
</dbReference>
<evidence type="ECO:0000256" key="12">
    <source>
        <dbReference type="RuleBase" id="RU363034"/>
    </source>
</evidence>
<dbReference type="Proteomes" id="UP000186922">
    <property type="component" value="Unassembled WGS sequence"/>
</dbReference>
<evidence type="ECO:0000256" key="6">
    <source>
        <dbReference type="ARBA" id="ARBA00022801"/>
    </source>
</evidence>
<feature type="domain" description="Peptidase S1" evidence="14">
    <location>
        <begin position="42"/>
        <end position="287"/>
    </location>
</feature>
<evidence type="ECO:0000313" key="15">
    <source>
        <dbReference type="EMBL" id="GAU88141.1"/>
    </source>
</evidence>
<evidence type="ECO:0000256" key="4">
    <source>
        <dbReference type="ARBA" id="ARBA00022670"/>
    </source>
</evidence>
<dbReference type="AlphaFoldDB" id="A0A1D1UFA1"/>
<keyword evidence="5 13" id="KW-0732">Signal</keyword>
<dbReference type="FunFam" id="2.40.10.10:FF:000120">
    <property type="entry name" value="Putative serine protease"/>
    <property type="match status" value="1"/>
</dbReference>
<dbReference type="InterPro" id="IPR043504">
    <property type="entry name" value="Peptidase_S1_PA_chymotrypsin"/>
</dbReference>
<evidence type="ECO:0000256" key="9">
    <source>
        <dbReference type="ARBA" id="ARBA00023157"/>
    </source>
</evidence>
<dbReference type="InterPro" id="IPR033116">
    <property type="entry name" value="TRYPSIN_SER"/>
</dbReference>
<dbReference type="Gene3D" id="2.40.10.10">
    <property type="entry name" value="Trypsin-like serine proteases"/>
    <property type="match status" value="1"/>
</dbReference>
<evidence type="ECO:0000256" key="10">
    <source>
        <dbReference type="ARBA" id="ARBA00052079"/>
    </source>
</evidence>
<dbReference type="OrthoDB" id="10059102at2759"/>
<keyword evidence="7" id="KW-0353">Hemolymph clotting</keyword>
<organism evidence="15 16">
    <name type="scientific">Ramazzottius varieornatus</name>
    <name type="common">Water bear</name>
    <name type="synonym">Tardigrade</name>
    <dbReference type="NCBI Taxonomy" id="947166"/>
    <lineage>
        <taxon>Eukaryota</taxon>
        <taxon>Metazoa</taxon>
        <taxon>Ecdysozoa</taxon>
        <taxon>Tardigrada</taxon>
        <taxon>Eutardigrada</taxon>
        <taxon>Parachela</taxon>
        <taxon>Hypsibioidea</taxon>
        <taxon>Ramazzottiidae</taxon>
        <taxon>Ramazzottius</taxon>
    </lineage>
</organism>
<dbReference type="GO" id="GO:0006508">
    <property type="term" value="P:proteolysis"/>
    <property type="evidence" value="ECO:0007669"/>
    <property type="project" value="UniProtKB-KW"/>
</dbReference>
<evidence type="ECO:0000256" key="13">
    <source>
        <dbReference type="SAM" id="SignalP"/>
    </source>
</evidence>
<keyword evidence="8 12" id="KW-0720">Serine protease</keyword>
<dbReference type="SMART" id="SM00020">
    <property type="entry name" value="Tryp_SPc"/>
    <property type="match status" value="1"/>
</dbReference>
<dbReference type="EMBL" id="BDGG01000001">
    <property type="protein sequence ID" value="GAU88141.1"/>
    <property type="molecule type" value="Genomic_DNA"/>
</dbReference>
<proteinExistence type="predicted"/>
<dbReference type="Pfam" id="PF00089">
    <property type="entry name" value="Trypsin"/>
    <property type="match status" value="1"/>
</dbReference>
<feature type="signal peptide" evidence="13">
    <location>
        <begin position="1"/>
        <end position="21"/>
    </location>
</feature>
<keyword evidence="6 12" id="KW-0378">Hydrolase</keyword>
<dbReference type="InterPro" id="IPR050127">
    <property type="entry name" value="Serine_Proteases_S1"/>
</dbReference>
<comment type="catalytic activity">
    <reaction evidence="10">
        <text>Selective cleavage of 103-Arg-|-Ser-104 and 124-Ile-|-Ile-125 bonds in Limulus clotting factor B to form activated factor B. Cleavage of -Pro-Arg-|-Xaa- bonds in synthetic substrates.</text>
        <dbReference type="EC" id="3.4.21.84"/>
    </reaction>
</comment>
<dbReference type="PANTHER" id="PTHR24264">
    <property type="entry name" value="TRYPSIN-RELATED"/>
    <property type="match status" value="1"/>
</dbReference>
<evidence type="ECO:0000256" key="8">
    <source>
        <dbReference type="ARBA" id="ARBA00022825"/>
    </source>
</evidence>
<feature type="chain" id="PRO_5008897169" description="limulus clotting factor C" evidence="13">
    <location>
        <begin position="22"/>
        <end position="291"/>
    </location>
</feature>
<sequence>MAVHGVFSFAALACVLGAVRAQECGLPAIEPDISLGGANNRIIGGTDAVPHSWPWTAMFMHTRRGQNGHYFHCGGSVIDRWWVLTAAHCCDLPASMNVTGTSVLLGQHNTTDANEPFKIRHEIAATIIHEKYNKPTPINNDICLLRMKQPITFNDHVSAVCLPETSQELPVGTECWIAGWGNTQPNSSATSIMPATLKQVDVKVVKRSTCNVAFLGIVTDKMVCVQNPGKGACNGDSGGPLVCKQNGKWFLHGDTSFGSAKECGGSRQPSVYCSVPAELSWIREQMSQYSE</sequence>
<comment type="caution">
    <text evidence="15">The sequence shown here is derived from an EMBL/GenBank/DDBJ whole genome shotgun (WGS) entry which is preliminary data.</text>
</comment>
<dbReference type="PRINTS" id="PR00722">
    <property type="entry name" value="CHYMOTRYPSIN"/>
</dbReference>
<dbReference type="GO" id="GO:0005615">
    <property type="term" value="C:extracellular space"/>
    <property type="evidence" value="ECO:0007669"/>
    <property type="project" value="TreeGrafter"/>
</dbReference>
<dbReference type="PANTHER" id="PTHR24264:SF65">
    <property type="entry name" value="SRCR DOMAIN-CONTAINING PROTEIN"/>
    <property type="match status" value="1"/>
</dbReference>
<dbReference type="InterPro" id="IPR001254">
    <property type="entry name" value="Trypsin_dom"/>
</dbReference>
<keyword evidence="9" id="KW-1015">Disulfide bond</keyword>
<evidence type="ECO:0000256" key="11">
    <source>
        <dbReference type="ARBA" id="ARBA00066707"/>
    </source>
</evidence>
<dbReference type="EC" id="3.4.21.84" evidence="11"/>
<evidence type="ECO:0000256" key="2">
    <source>
        <dbReference type="ARBA" id="ARBA00022525"/>
    </source>
</evidence>
<name>A0A1D1UFA1_RAMVA</name>
<accession>A0A1D1UFA1</accession>